<feature type="compositionally biased region" description="Polar residues" evidence="1">
    <location>
        <begin position="49"/>
        <end position="62"/>
    </location>
</feature>
<dbReference type="AlphaFoldDB" id="A0A9P9ARU2"/>
<keyword evidence="2" id="KW-1133">Transmembrane helix</keyword>
<gene>
    <name evidence="3" type="ORF">B0T10DRAFT_69847</name>
</gene>
<feature type="compositionally biased region" description="Polar residues" evidence="1">
    <location>
        <begin position="1"/>
        <end position="16"/>
    </location>
</feature>
<protein>
    <submittedName>
        <fullName evidence="3">Uncharacterized protein</fullName>
    </submittedName>
</protein>
<feature type="compositionally biased region" description="Low complexity" evidence="1">
    <location>
        <begin position="73"/>
        <end position="100"/>
    </location>
</feature>
<accession>A0A9P9ARU2</accession>
<name>A0A9P9ARU2_9HYPO</name>
<evidence type="ECO:0000313" key="3">
    <source>
        <dbReference type="EMBL" id="KAH6888160.1"/>
    </source>
</evidence>
<dbReference type="OrthoDB" id="4899684at2759"/>
<feature type="compositionally biased region" description="Polar residues" evidence="1">
    <location>
        <begin position="120"/>
        <end position="133"/>
    </location>
</feature>
<dbReference type="EMBL" id="JAGPYM010000013">
    <property type="protein sequence ID" value="KAH6888160.1"/>
    <property type="molecule type" value="Genomic_DNA"/>
</dbReference>
<feature type="compositionally biased region" description="Low complexity" evidence="1">
    <location>
        <begin position="29"/>
        <end position="43"/>
    </location>
</feature>
<reference evidence="3 4" key="1">
    <citation type="journal article" date="2021" name="Nat. Commun.">
        <title>Genetic determinants of endophytism in the Arabidopsis root mycobiome.</title>
        <authorList>
            <person name="Mesny F."/>
            <person name="Miyauchi S."/>
            <person name="Thiergart T."/>
            <person name="Pickel B."/>
            <person name="Atanasova L."/>
            <person name="Karlsson M."/>
            <person name="Huettel B."/>
            <person name="Barry K.W."/>
            <person name="Haridas S."/>
            <person name="Chen C."/>
            <person name="Bauer D."/>
            <person name="Andreopoulos W."/>
            <person name="Pangilinan J."/>
            <person name="LaButti K."/>
            <person name="Riley R."/>
            <person name="Lipzen A."/>
            <person name="Clum A."/>
            <person name="Drula E."/>
            <person name="Henrissat B."/>
            <person name="Kohler A."/>
            <person name="Grigoriev I.V."/>
            <person name="Martin F.M."/>
            <person name="Hacquard S."/>
        </authorList>
    </citation>
    <scope>NUCLEOTIDE SEQUENCE [LARGE SCALE GENOMIC DNA]</scope>
    <source>
        <strain evidence="3 4">MPI-CAGE-CH-0241</strain>
    </source>
</reference>
<evidence type="ECO:0000256" key="2">
    <source>
        <dbReference type="SAM" id="Phobius"/>
    </source>
</evidence>
<feature type="region of interest" description="Disordered" evidence="1">
    <location>
        <begin position="1"/>
        <end position="133"/>
    </location>
</feature>
<evidence type="ECO:0000256" key="1">
    <source>
        <dbReference type="SAM" id="MobiDB-lite"/>
    </source>
</evidence>
<proteinExistence type="predicted"/>
<evidence type="ECO:0000313" key="4">
    <source>
        <dbReference type="Proteomes" id="UP000777438"/>
    </source>
</evidence>
<keyword evidence="4" id="KW-1185">Reference proteome</keyword>
<keyword evidence="2" id="KW-0472">Membrane</keyword>
<organism evidence="3 4">
    <name type="scientific">Thelonectria olida</name>
    <dbReference type="NCBI Taxonomy" id="1576542"/>
    <lineage>
        <taxon>Eukaryota</taxon>
        <taxon>Fungi</taxon>
        <taxon>Dikarya</taxon>
        <taxon>Ascomycota</taxon>
        <taxon>Pezizomycotina</taxon>
        <taxon>Sordariomycetes</taxon>
        <taxon>Hypocreomycetidae</taxon>
        <taxon>Hypocreales</taxon>
        <taxon>Nectriaceae</taxon>
        <taxon>Thelonectria</taxon>
    </lineage>
</organism>
<feature type="transmembrane region" description="Helical" evidence="2">
    <location>
        <begin position="207"/>
        <end position="230"/>
    </location>
</feature>
<dbReference type="Proteomes" id="UP000777438">
    <property type="component" value="Unassembled WGS sequence"/>
</dbReference>
<keyword evidence="2" id="KW-0812">Transmembrane</keyword>
<sequence>MDHHNFNSSNHPSQSIPDAAYPDDSPYQPGHGSSGSPFGGSAPHDAITPVSSHQTYTPSHSKSPYEYPGLPPSDSSHQPASAGSSSAPWEPSDPRAQIIPSVPPPPYDPTRVPAAYSPLGGNSSNVTLSQSQSQSHPVFHEPRVEGASTQPSIELEYLRPSHPSPSLHPSQTAIAPPTPVSEVGSHKLGPMVEAQQRRRRKNQKWKICAVISIALILFIIGMTIGLKVALRRNDDDDDDRGPPHSIDD</sequence>
<comment type="caution">
    <text evidence="3">The sequence shown here is derived from an EMBL/GenBank/DDBJ whole genome shotgun (WGS) entry which is preliminary data.</text>
</comment>